<organism evidence="2 3">
    <name type="scientific">Nonomuraea rubra</name>
    <dbReference type="NCBI Taxonomy" id="46180"/>
    <lineage>
        <taxon>Bacteria</taxon>
        <taxon>Bacillati</taxon>
        <taxon>Actinomycetota</taxon>
        <taxon>Actinomycetes</taxon>
        <taxon>Streptosporangiales</taxon>
        <taxon>Streptosporangiaceae</taxon>
        <taxon>Nonomuraea</taxon>
    </lineage>
</organism>
<reference evidence="2 3" key="1">
    <citation type="submission" date="2020-08" db="EMBL/GenBank/DDBJ databases">
        <title>Sequencing the genomes of 1000 actinobacteria strains.</title>
        <authorList>
            <person name="Klenk H.-P."/>
        </authorList>
    </citation>
    <scope>NUCLEOTIDE SEQUENCE [LARGE SCALE GENOMIC DNA]</scope>
    <source>
        <strain evidence="2 3">DSM 43768</strain>
    </source>
</reference>
<proteinExistence type="predicted"/>
<dbReference type="InterPro" id="IPR016181">
    <property type="entry name" value="Acyl_CoA_acyltransferase"/>
</dbReference>
<evidence type="ECO:0000259" key="1">
    <source>
        <dbReference type="PROSITE" id="PS51186"/>
    </source>
</evidence>
<dbReference type="Proteomes" id="UP000565579">
    <property type="component" value="Unassembled WGS sequence"/>
</dbReference>
<evidence type="ECO:0000313" key="3">
    <source>
        <dbReference type="Proteomes" id="UP000565579"/>
    </source>
</evidence>
<dbReference type="PROSITE" id="PS51186">
    <property type="entry name" value="GNAT"/>
    <property type="match status" value="1"/>
</dbReference>
<dbReference type="InterPro" id="IPR051531">
    <property type="entry name" value="N-acetyltransferase"/>
</dbReference>
<comment type="caution">
    <text evidence="2">The sequence shown here is derived from an EMBL/GenBank/DDBJ whole genome shotgun (WGS) entry which is preliminary data.</text>
</comment>
<keyword evidence="3" id="KW-1185">Reference proteome</keyword>
<dbReference type="Pfam" id="PF13302">
    <property type="entry name" value="Acetyltransf_3"/>
    <property type="match status" value="1"/>
</dbReference>
<name>A0A7X0P4D1_9ACTN</name>
<accession>A0A7X0P4D1</accession>
<sequence>MSTKRLELRPAGLRDLGALVRHWNDPQVRRYLFDDREVDPRLAESLLRDSEADFARRGYGLWQVFLEDVLIGVCGLRRRGEERVEILYSLDPGYRGAGLAAEAAQAVLAAGRRARLKEILIETDDGNVSSQRLAERLGAVFESAEGGLRRYVVTLAP</sequence>
<gene>
    <name evidence="2" type="ORF">HD593_009858</name>
</gene>
<dbReference type="PANTHER" id="PTHR43792">
    <property type="entry name" value="GNAT FAMILY, PUTATIVE (AFU_ORTHOLOGUE AFUA_3G00765)-RELATED-RELATED"/>
    <property type="match status" value="1"/>
</dbReference>
<dbReference type="PANTHER" id="PTHR43792:SF1">
    <property type="entry name" value="N-ACETYLTRANSFERASE DOMAIN-CONTAINING PROTEIN"/>
    <property type="match status" value="1"/>
</dbReference>
<dbReference type="AlphaFoldDB" id="A0A7X0P4D1"/>
<dbReference type="SUPFAM" id="SSF55729">
    <property type="entry name" value="Acyl-CoA N-acyltransferases (Nat)"/>
    <property type="match status" value="1"/>
</dbReference>
<evidence type="ECO:0000313" key="2">
    <source>
        <dbReference type="EMBL" id="MBB6555063.1"/>
    </source>
</evidence>
<dbReference type="Gene3D" id="3.40.630.30">
    <property type="match status" value="1"/>
</dbReference>
<keyword evidence="2" id="KW-0808">Transferase</keyword>
<dbReference type="RefSeq" id="WP_185109698.1">
    <property type="nucleotide sequence ID" value="NZ_JACHMI010000001.1"/>
</dbReference>
<dbReference type="InterPro" id="IPR000182">
    <property type="entry name" value="GNAT_dom"/>
</dbReference>
<dbReference type="EMBL" id="JACHMI010000001">
    <property type="protein sequence ID" value="MBB6555063.1"/>
    <property type="molecule type" value="Genomic_DNA"/>
</dbReference>
<feature type="domain" description="N-acetyltransferase" evidence="1">
    <location>
        <begin position="18"/>
        <end position="156"/>
    </location>
</feature>
<protein>
    <submittedName>
        <fullName evidence="2">RimJ/RimL family protein N-acetyltransferase</fullName>
    </submittedName>
</protein>
<dbReference type="GO" id="GO:0016747">
    <property type="term" value="F:acyltransferase activity, transferring groups other than amino-acyl groups"/>
    <property type="evidence" value="ECO:0007669"/>
    <property type="project" value="InterPro"/>
</dbReference>